<evidence type="ECO:0000313" key="1">
    <source>
        <dbReference type="Ensembl" id="ENSCVAP00000011654.1"/>
    </source>
</evidence>
<dbReference type="GeneTree" id="ENSGT00940000177199"/>
<evidence type="ECO:0000313" key="2">
    <source>
        <dbReference type="Proteomes" id="UP000265020"/>
    </source>
</evidence>
<dbReference type="Ensembl" id="ENSCVAT00000018686.1">
    <property type="protein sequence ID" value="ENSCVAP00000011654.1"/>
    <property type="gene ID" value="ENSCVAG00000000981.1"/>
</dbReference>
<dbReference type="AlphaFoldDB" id="A0A3Q2D0G7"/>
<keyword evidence="2" id="KW-1185">Reference proteome</keyword>
<dbReference type="STRING" id="28743.ENSCVAP00000011654"/>
<dbReference type="OMA" id="ICRGCHF"/>
<protein>
    <submittedName>
        <fullName evidence="1">Uncharacterized protein</fullName>
    </submittedName>
</protein>
<reference evidence="1" key="2">
    <citation type="submission" date="2025-09" db="UniProtKB">
        <authorList>
            <consortium name="Ensembl"/>
        </authorList>
    </citation>
    <scope>IDENTIFICATION</scope>
</reference>
<sequence length="79" mass="9224">LKPRFERCLLLQKDLGRRLQVGQEISQLVLSQERCPGLDQDQNQNLLDRMVDVLAGSWVNSSNYKVRFGPFNGSNWFWD</sequence>
<proteinExistence type="predicted"/>
<name>A0A3Q2D0G7_CYPVA</name>
<reference evidence="1" key="1">
    <citation type="submission" date="2025-08" db="UniProtKB">
        <authorList>
            <consortium name="Ensembl"/>
        </authorList>
    </citation>
    <scope>IDENTIFICATION</scope>
</reference>
<dbReference type="Proteomes" id="UP000265020">
    <property type="component" value="Unassembled WGS sequence"/>
</dbReference>
<organism evidence="1 2">
    <name type="scientific">Cyprinodon variegatus</name>
    <name type="common">Sheepshead minnow</name>
    <dbReference type="NCBI Taxonomy" id="28743"/>
    <lineage>
        <taxon>Eukaryota</taxon>
        <taxon>Metazoa</taxon>
        <taxon>Chordata</taxon>
        <taxon>Craniata</taxon>
        <taxon>Vertebrata</taxon>
        <taxon>Euteleostomi</taxon>
        <taxon>Actinopterygii</taxon>
        <taxon>Neopterygii</taxon>
        <taxon>Teleostei</taxon>
        <taxon>Neoteleostei</taxon>
        <taxon>Acanthomorphata</taxon>
        <taxon>Ovalentaria</taxon>
        <taxon>Atherinomorphae</taxon>
        <taxon>Cyprinodontiformes</taxon>
        <taxon>Cyprinodontidae</taxon>
        <taxon>Cyprinodon</taxon>
    </lineage>
</organism>
<accession>A0A3Q2D0G7</accession>